<evidence type="ECO:0000313" key="1">
    <source>
        <dbReference type="EMBL" id="ENN78545.1"/>
    </source>
</evidence>
<dbReference type="EMBL" id="KB740870">
    <property type="protein sequence ID" value="ENN78545.1"/>
    <property type="molecule type" value="Genomic_DNA"/>
</dbReference>
<gene>
    <name evidence="1" type="ORF">YQE_04988</name>
</gene>
<dbReference type="AlphaFoldDB" id="N6UA24"/>
<sequence length="88" mass="9761">MYKLAILGRPDPDPSTLLRDKSGLVVIAKSAGGSFGNLFPKTTELSHNLQQLSERAKSTTEFIQRLKGMSDKVNISHQHSAQEYQFEA</sequence>
<protein>
    <submittedName>
        <fullName evidence="1">Uncharacterized protein</fullName>
    </submittedName>
</protein>
<name>N6UA24_DENPD</name>
<feature type="non-terminal residue" evidence="1">
    <location>
        <position position="1"/>
    </location>
</feature>
<organism evidence="1">
    <name type="scientific">Dendroctonus ponderosae</name>
    <name type="common">Mountain pine beetle</name>
    <dbReference type="NCBI Taxonomy" id="77166"/>
    <lineage>
        <taxon>Eukaryota</taxon>
        <taxon>Metazoa</taxon>
        <taxon>Ecdysozoa</taxon>
        <taxon>Arthropoda</taxon>
        <taxon>Hexapoda</taxon>
        <taxon>Insecta</taxon>
        <taxon>Pterygota</taxon>
        <taxon>Neoptera</taxon>
        <taxon>Endopterygota</taxon>
        <taxon>Coleoptera</taxon>
        <taxon>Polyphaga</taxon>
        <taxon>Cucujiformia</taxon>
        <taxon>Curculionidae</taxon>
        <taxon>Scolytinae</taxon>
        <taxon>Dendroctonus</taxon>
    </lineage>
</organism>
<reference evidence="1" key="1">
    <citation type="journal article" date="2013" name="Genome Biol.">
        <title>Draft genome of the mountain pine beetle, Dendroctonus ponderosae Hopkins, a major forest pest.</title>
        <authorList>
            <person name="Keeling C.I."/>
            <person name="Yuen M.M."/>
            <person name="Liao N.Y."/>
            <person name="Docking T.R."/>
            <person name="Chan S.K."/>
            <person name="Taylor G.A."/>
            <person name="Palmquist D.L."/>
            <person name="Jackman S.D."/>
            <person name="Nguyen A."/>
            <person name="Li M."/>
            <person name="Henderson H."/>
            <person name="Janes J.K."/>
            <person name="Zhao Y."/>
            <person name="Pandoh P."/>
            <person name="Moore R."/>
            <person name="Sperling F.A."/>
            <person name="Huber D.P."/>
            <person name="Birol I."/>
            <person name="Jones S.J."/>
            <person name="Bohlmann J."/>
        </authorList>
    </citation>
    <scope>NUCLEOTIDE SEQUENCE</scope>
</reference>
<dbReference type="HOGENOM" id="CLU_2471370_0_0_1"/>
<proteinExistence type="predicted"/>
<accession>N6UA24</accession>